<dbReference type="Gene3D" id="3.30.70.120">
    <property type="match status" value="1"/>
</dbReference>
<name>A0A2S6H8X6_9GAMM</name>
<sequence length="101" mass="11441">MNSKEYLVTLGVPPSLEEAVVDCLLTLESEHGFCSFPVNSHDHKHEGLSLAEQVSGRQKKIRFQMYVPEDELVQLLDRLRVEFSGSGIRYWVLPVVENGVI</sequence>
<evidence type="ECO:0000313" key="1">
    <source>
        <dbReference type="EMBL" id="PPK73881.1"/>
    </source>
</evidence>
<protein>
    <submittedName>
        <fullName evidence="1">Uncharacterized protein DUF3240</fullName>
    </submittedName>
</protein>
<dbReference type="InterPro" id="IPR021634">
    <property type="entry name" value="DUF3240"/>
</dbReference>
<keyword evidence="2" id="KW-1185">Reference proteome</keyword>
<dbReference type="OrthoDB" id="8537254at2"/>
<accession>A0A2S6H8X6</accession>
<comment type="caution">
    <text evidence="1">The sequence shown here is derived from an EMBL/GenBank/DDBJ whole genome shotgun (WGS) entry which is preliminary data.</text>
</comment>
<dbReference type="Proteomes" id="UP000238071">
    <property type="component" value="Unassembled WGS sequence"/>
</dbReference>
<dbReference type="EMBL" id="PTIY01000001">
    <property type="protein sequence ID" value="PPK73881.1"/>
    <property type="molecule type" value="Genomic_DNA"/>
</dbReference>
<dbReference type="AlphaFoldDB" id="A0A2S6H8X6"/>
<evidence type="ECO:0000313" key="2">
    <source>
        <dbReference type="Proteomes" id="UP000238071"/>
    </source>
</evidence>
<dbReference type="Pfam" id="PF11582">
    <property type="entry name" value="DUF3240"/>
    <property type="match status" value="1"/>
</dbReference>
<reference evidence="1 2" key="1">
    <citation type="submission" date="2018-02" db="EMBL/GenBank/DDBJ databases">
        <title>Subsurface microbial communities from deep shales in Ohio and West Virginia, USA.</title>
        <authorList>
            <person name="Wrighton K."/>
        </authorList>
    </citation>
    <scope>NUCLEOTIDE SEQUENCE [LARGE SCALE GENOMIC DNA]</scope>
    <source>
        <strain evidence="1 2">OWC-G53F</strain>
    </source>
</reference>
<gene>
    <name evidence="1" type="ORF">B0F88_101413</name>
</gene>
<dbReference type="RefSeq" id="WP_104422257.1">
    <property type="nucleotide sequence ID" value="NZ_PTIY01000001.1"/>
</dbReference>
<organism evidence="1 2">
    <name type="scientific">Methylobacter tundripaludum</name>
    <dbReference type="NCBI Taxonomy" id="173365"/>
    <lineage>
        <taxon>Bacteria</taxon>
        <taxon>Pseudomonadati</taxon>
        <taxon>Pseudomonadota</taxon>
        <taxon>Gammaproteobacteria</taxon>
        <taxon>Methylococcales</taxon>
        <taxon>Methylococcaceae</taxon>
        <taxon>Methylobacter</taxon>
    </lineage>
</organism>
<dbReference type="InterPro" id="IPR015867">
    <property type="entry name" value="N-reg_PII/ATP_PRibTrfase_C"/>
</dbReference>
<proteinExistence type="predicted"/>